<dbReference type="EMBL" id="LFBV01000001">
    <property type="protein sequence ID" value="OKH96031.1"/>
    <property type="molecule type" value="Genomic_DNA"/>
</dbReference>
<evidence type="ECO:0000313" key="1">
    <source>
        <dbReference type="EMBL" id="OKH96031.1"/>
    </source>
</evidence>
<dbReference type="AlphaFoldDB" id="A0A1Q4VDW5"/>
<keyword evidence="2" id="KW-1185">Reference proteome</keyword>
<name>A0A1Q4VDW5_9ACTN</name>
<dbReference type="STRING" id="1048205.AB852_04955"/>
<evidence type="ECO:0000313" key="2">
    <source>
        <dbReference type="Proteomes" id="UP000186455"/>
    </source>
</evidence>
<organism evidence="1 2">
    <name type="scientific">Streptomyces uncialis</name>
    <dbReference type="NCBI Taxonomy" id="1048205"/>
    <lineage>
        <taxon>Bacteria</taxon>
        <taxon>Bacillati</taxon>
        <taxon>Actinomycetota</taxon>
        <taxon>Actinomycetes</taxon>
        <taxon>Kitasatosporales</taxon>
        <taxon>Streptomycetaceae</taxon>
        <taxon>Streptomyces</taxon>
    </lineage>
</organism>
<dbReference type="Proteomes" id="UP000186455">
    <property type="component" value="Unassembled WGS sequence"/>
</dbReference>
<reference evidence="1 2" key="1">
    <citation type="submission" date="2015-06" db="EMBL/GenBank/DDBJ databases">
        <title>Cloning and characterization of the uncialamcin biosynthetic gene cluster.</title>
        <authorList>
            <person name="Yan X."/>
            <person name="Huang T."/>
            <person name="Ge H."/>
            <person name="Shen B."/>
        </authorList>
    </citation>
    <scope>NUCLEOTIDE SEQUENCE [LARGE SCALE GENOMIC DNA]</scope>
    <source>
        <strain evidence="1 2">DCA2648</strain>
    </source>
</reference>
<accession>A0A1Q4VDW5</accession>
<comment type="caution">
    <text evidence="1">The sequence shown here is derived from an EMBL/GenBank/DDBJ whole genome shotgun (WGS) entry which is preliminary data.</text>
</comment>
<dbReference type="RefSeq" id="WP_073783908.1">
    <property type="nucleotide sequence ID" value="NZ_LFBV01000001.1"/>
</dbReference>
<gene>
    <name evidence="1" type="ORF">AB852_04955</name>
</gene>
<sequence>MAAGLALGGAAGAMGPGAVAAPWQNGMGALSLPVSQSFDLNDPGGIVIQNRAPWCETIMQSAGYDHLNEHWYVAQVMYNPDDGVPFSTRQREGDIAITKLSANGSVKLGRMYLRGFGHAAQIGIETTVAGSPPYIWIEYDSVANADNVGFGTKLCRIKYAGPATGQPPRSFHWDNAADRTAMNFRDRTPNPAQLPGAGSTISAPRPFVDMHNRRVMVRFGRNGTTQTAVWGLDAAVANPLGTPLHHVASLPKPTPAYTSQGFSFYGSFMYMYEGSKYASGGPTDPTDLGNTHITKVDLNTGAWERKHIRAMPSLTIREPEGMSIRLVPDTTGVGGYRPQLCFGFGSGPSNDHRVNIAYKDIMI</sequence>
<protein>
    <recommendedName>
        <fullName evidence="3">Teichoic acid biosynthesis protein C</fullName>
    </recommendedName>
</protein>
<proteinExistence type="predicted"/>
<evidence type="ECO:0008006" key="3">
    <source>
        <dbReference type="Google" id="ProtNLM"/>
    </source>
</evidence>